<reference evidence="2" key="1">
    <citation type="submission" date="2014-12" db="EMBL/GenBank/DDBJ databases">
        <title>Insight into the proteome of Arion vulgaris.</title>
        <authorList>
            <person name="Aradska J."/>
            <person name="Bulat T."/>
            <person name="Smidak R."/>
            <person name="Sarate P."/>
            <person name="Gangsoo J."/>
            <person name="Sialana F."/>
            <person name="Bilban M."/>
            <person name="Lubec G."/>
        </authorList>
    </citation>
    <scope>NUCLEOTIDE SEQUENCE</scope>
    <source>
        <tissue evidence="2">Skin</tissue>
    </source>
</reference>
<proteinExistence type="predicted"/>
<evidence type="ECO:0000313" key="1">
    <source>
        <dbReference type="EMBL" id="CEK79378.1"/>
    </source>
</evidence>
<sequence>NIECGIEPQPSCVRVDIRTLMHYAYPSHSFLLQKYVVCNIGLDGERERELDIAQRRI</sequence>
<gene>
    <name evidence="2" type="primary">ORF115097</name>
    <name evidence="1" type="synonym">ORF115092</name>
</gene>
<evidence type="ECO:0000313" key="2">
    <source>
        <dbReference type="EMBL" id="CEK79379.1"/>
    </source>
</evidence>
<protein>
    <submittedName>
        <fullName evidence="2">Uncharacterized protein</fullName>
    </submittedName>
</protein>
<dbReference type="EMBL" id="HACG01032514">
    <property type="protein sequence ID" value="CEK79379.1"/>
    <property type="molecule type" value="Transcribed_RNA"/>
</dbReference>
<feature type="non-terminal residue" evidence="2">
    <location>
        <position position="1"/>
    </location>
</feature>
<dbReference type="AlphaFoldDB" id="A0A0B7AEF8"/>
<dbReference type="EMBL" id="HACG01032513">
    <property type="protein sequence ID" value="CEK79378.1"/>
    <property type="molecule type" value="Transcribed_RNA"/>
</dbReference>
<name>A0A0B7AEF8_9EUPU</name>
<organism evidence="2">
    <name type="scientific">Arion vulgaris</name>
    <dbReference type="NCBI Taxonomy" id="1028688"/>
    <lineage>
        <taxon>Eukaryota</taxon>
        <taxon>Metazoa</taxon>
        <taxon>Spiralia</taxon>
        <taxon>Lophotrochozoa</taxon>
        <taxon>Mollusca</taxon>
        <taxon>Gastropoda</taxon>
        <taxon>Heterobranchia</taxon>
        <taxon>Euthyneura</taxon>
        <taxon>Panpulmonata</taxon>
        <taxon>Eupulmonata</taxon>
        <taxon>Stylommatophora</taxon>
        <taxon>Helicina</taxon>
        <taxon>Arionoidea</taxon>
        <taxon>Arionidae</taxon>
        <taxon>Arion</taxon>
    </lineage>
</organism>
<accession>A0A0B7AEF8</accession>